<evidence type="ECO:0000313" key="4">
    <source>
        <dbReference type="EMBL" id="GLS16678.1"/>
    </source>
</evidence>
<protein>
    <recommendedName>
        <fullName evidence="3">HipA-like C-terminal domain-containing protein</fullName>
    </recommendedName>
</protein>
<keyword evidence="2" id="KW-0418">Kinase</keyword>
<accession>A0ABQ6C8R5</accession>
<feature type="domain" description="HipA-like C-terminal" evidence="3">
    <location>
        <begin position="2"/>
        <end position="51"/>
    </location>
</feature>
<sequence length="88" mass="10033">MLAVNNDDHTKNFLFLLREGGRWELARAHDITHAYRPDSEWVREHQMSVNGRFVGITRADVRSATLERIRAGGRRCGGRDHNHCGAHG</sequence>
<comment type="caution">
    <text evidence="4">The sequence shown here is derived from an EMBL/GenBank/DDBJ whole genome shotgun (WGS) entry which is preliminary data.</text>
</comment>
<dbReference type="Proteomes" id="UP001156903">
    <property type="component" value="Unassembled WGS sequence"/>
</dbReference>
<dbReference type="Pfam" id="PF07804">
    <property type="entry name" value="HipA_C"/>
    <property type="match status" value="1"/>
</dbReference>
<reference evidence="5" key="1">
    <citation type="journal article" date="2019" name="Int. J. Syst. Evol. Microbiol.">
        <title>The Global Catalogue of Microorganisms (GCM) 10K type strain sequencing project: providing services to taxonomists for standard genome sequencing and annotation.</title>
        <authorList>
            <consortium name="The Broad Institute Genomics Platform"/>
            <consortium name="The Broad Institute Genome Sequencing Center for Infectious Disease"/>
            <person name="Wu L."/>
            <person name="Ma J."/>
        </authorList>
    </citation>
    <scope>NUCLEOTIDE SEQUENCE [LARGE SCALE GENOMIC DNA]</scope>
    <source>
        <strain evidence="5">NBRC 109341</strain>
    </source>
</reference>
<gene>
    <name evidence="4" type="ORF">GCM10007935_41210</name>
</gene>
<evidence type="ECO:0000313" key="5">
    <source>
        <dbReference type="Proteomes" id="UP001156903"/>
    </source>
</evidence>
<organism evidence="4 5">
    <name type="scientific">Hydrogenophaga electricum</name>
    <dbReference type="NCBI Taxonomy" id="1230953"/>
    <lineage>
        <taxon>Bacteria</taxon>
        <taxon>Pseudomonadati</taxon>
        <taxon>Pseudomonadota</taxon>
        <taxon>Betaproteobacteria</taxon>
        <taxon>Burkholderiales</taxon>
        <taxon>Comamonadaceae</taxon>
        <taxon>Hydrogenophaga</taxon>
    </lineage>
</organism>
<proteinExistence type="predicted"/>
<evidence type="ECO:0000259" key="3">
    <source>
        <dbReference type="Pfam" id="PF07804"/>
    </source>
</evidence>
<name>A0ABQ6C8R5_9BURK</name>
<evidence type="ECO:0000256" key="1">
    <source>
        <dbReference type="ARBA" id="ARBA00022679"/>
    </source>
</evidence>
<dbReference type="EMBL" id="BSPB01000072">
    <property type="protein sequence ID" value="GLS16678.1"/>
    <property type="molecule type" value="Genomic_DNA"/>
</dbReference>
<keyword evidence="1" id="KW-0808">Transferase</keyword>
<dbReference type="InterPro" id="IPR012893">
    <property type="entry name" value="HipA-like_C"/>
</dbReference>
<keyword evidence="5" id="KW-1185">Reference proteome</keyword>
<evidence type="ECO:0000256" key="2">
    <source>
        <dbReference type="ARBA" id="ARBA00022777"/>
    </source>
</evidence>